<keyword evidence="2" id="KW-1185">Reference proteome</keyword>
<dbReference type="Proteomes" id="UP000217696">
    <property type="component" value="Chromosome"/>
</dbReference>
<proteinExistence type="predicted"/>
<name>A0A0U5B9K0_9BACL</name>
<organism evidence="1 2">
    <name type="scientific">Aneurinibacillus soli</name>
    <dbReference type="NCBI Taxonomy" id="1500254"/>
    <lineage>
        <taxon>Bacteria</taxon>
        <taxon>Bacillati</taxon>
        <taxon>Bacillota</taxon>
        <taxon>Bacilli</taxon>
        <taxon>Bacillales</taxon>
        <taxon>Paenibacillaceae</taxon>
        <taxon>Aneurinibacillus group</taxon>
        <taxon>Aneurinibacillus</taxon>
    </lineage>
</organism>
<evidence type="ECO:0000313" key="1">
    <source>
        <dbReference type="EMBL" id="BAU27596.1"/>
    </source>
</evidence>
<reference evidence="1 2" key="1">
    <citation type="submission" date="2015-12" db="EMBL/GenBank/DDBJ databases">
        <title>Genome sequence of Aneurinibacillus soli.</title>
        <authorList>
            <person name="Lee J.S."/>
            <person name="Lee K.C."/>
            <person name="Kim K.K."/>
            <person name="Lee B.W."/>
        </authorList>
    </citation>
    <scope>NUCLEOTIDE SEQUENCE [LARGE SCALE GENOMIC DNA]</scope>
    <source>
        <strain evidence="1 2">CB4</strain>
    </source>
</reference>
<dbReference type="AlphaFoldDB" id="A0A0U5B9K0"/>
<gene>
    <name evidence="1" type="ORF">CB4_01770</name>
</gene>
<protein>
    <submittedName>
        <fullName evidence="1">Uncharacterized protein</fullName>
    </submittedName>
</protein>
<dbReference type="KEGG" id="asoc:CB4_01770"/>
<accession>A0A0U5B9K0</accession>
<sequence>MDKKPIRQPTGITVRRIYEPDPEAMKEGLTHFIKAPVKKDSKKEETA</sequence>
<evidence type="ECO:0000313" key="2">
    <source>
        <dbReference type="Proteomes" id="UP000217696"/>
    </source>
</evidence>
<dbReference type="RefSeq" id="WP_157737885.1">
    <property type="nucleotide sequence ID" value="NZ_AP017312.1"/>
</dbReference>
<dbReference type="EMBL" id="AP017312">
    <property type="protein sequence ID" value="BAU27596.1"/>
    <property type="molecule type" value="Genomic_DNA"/>
</dbReference>